<reference evidence="2 3" key="1">
    <citation type="journal article" date="2015" name="Nature">
        <title>rRNA introns, odd ribosomes, and small enigmatic genomes across a large radiation of phyla.</title>
        <authorList>
            <person name="Brown C.T."/>
            <person name="Hug L.A."/>
            <person name="Thomas B.C."/>
            <person name="Sharon I."/>
            <person name="Castelle C.J."/>
            <person name="Singh A."/>
            <person name="Wilkins M.J."/>
            <person name="Williams K.H."/>
            <person name="Banfield J.F."/>
        </authorList>
    </citation>
    <scope>NUCLEOTIDE SEQUENCE [LARGE SCALE GENOMIC DNA]</scope>
</reference>
<protein>
    <recommendedName>
        <fullName evidence="1">Capsular polysaccharide assembling protein CapF C-terminal domain-containing protein</fullName>
    </recommendedName>
</protein>
<organism evidence="2 3">
    <name type="scientific">candidate division CPR3 bacterium GW2011_GWF2_35_18</name>
    <dbReference type="NCBI Taxonomy" id="1618350"/>
    <lineage>
        <taxon>Bacteria</taxon>
        <taxon>Bacteria division CPR3</taxon>
    </lineage>
</organism>
<dbReference type="InterPro" id="IPR029303">
    <property type="entry name" value="CapF_C"/>
</dbReference>
<gene>
    <name evidence="2" type="ORF">UR67_C0001G0163</name>
</gene>
<dbReference type="EMBL" id="LBQB01000001">
    <property type="protein sequence ID" value="KKP70254.1"/>
    <property type="molecule type" value="Genomic_DNA"/>
</dbReference>
<sequence length="123" mass="14113">MIIKNKSDQKSFSSDVCGMLTEILNTSDFKNLSIVIANNIKPSKGHFHKVSTEIYWVYKGKISLDTYDEDSQIRSTVNLDQESLIVITPNIHHKVLFASNNNKLIVISNPRWTKEDEFISKRV</sequence>
<evidence type="ECO:0000313" key="2">
    <source>
        <dbReference type="EMBL" id="KKP70254.1"/>
    </source>
</evidence>
<proteinExistence type="predicted"/>
<dbReference type="Proteomes" id="UP000034581">
    <property type="component" value="Unassembled WGS sequence"/>
</dbReference>
<evidence type="ECO:0000259" key="1">
    <source>
        <dbReference type="Pfam" id="PF14667"/>
    </source>
</evidence>
<comment type="caution">
    <text evidence="2">The sequence shown here is derived from an EMBL/GenBank/DDBJ whole genome shotgun (WGS) entry which is preliminary data.</text>
</comment>
<name>A0A0G0BL86_UNCC3</name>
<accession>A0A0G0BL86</accession>
<feature type="domain" description="Capsular polysaccharide assembling protein CapF C-terminal" evidence="1">
    <location>
        <begin position="14"/>
        <end position="106"/>
    </location>
</feature>
<dbReference type="SUPFAM" id="SSF51182">
    <property type="entry name" value="RmlC-like cupins"/>
    <property type="match status" value="1"/>
</dbReference>
<dbReference type="Pfam" id="PF14667">
    <property type="entry name" value="Polysacc_synt_C"/>
    <property type="match status" value="1"/>
</dbReference>
<dbReference type="STRING" id="1618350.UR67_C0001G0163"/>
<dbReference type="Gene3D" id="2.60.120.10">
    <property type="entry name" value="Jelly Rolls"/>
    <property type="match status" value="1"/>
</dbReference>
<evidence type="ECO:0000313" key="3">
    <source>
        <dbReference type="Proteomes" id="UP000034581"/>
    </source>
</evidence>
<dbReference type="InterPro" id="IPR014710">
    <property type="entry name" value="RmlC-like_jellyroll"/>
</dbReference>
<dbReference type="AlphaFoldDB" id="A0A0G0BL86"/>
<dbReference type="InterPro" id="IPR011051">
    <property type="entry name" value="RmlC_Cupin_sf"/>
</dbReference>